<dbReference type="VEuPathDB" id="CryptoDB:CHUDEA3_2600"/>
<dbReference type="OrthoDB" id="344185at2759"/>
<name>A0A0S4TD04_CRYHO</name>
<protein>
    <submittedName>
        <fullName evidence="1">Uncharacterized protein</fullName>
    </submittedName>
</protein>
<organism evidence="1">
    <name type="scientific">Cryptosporidium hominis</name>
    <dbReference type="NCBI Taxonomy" id="237895"/>
    <lineage>
        <taxon>Eukaryota</taxon>
        <taxon>Sar</taxon>
        <taxon>Alveolata</taxon>
        <taxon>Apicomplexa</taxon>
        <taxon>Conoidasida</taxon>
        <taxon>Coccidia</taxon>
        <taxon>Eucoccidiorida</taxon>
        <taxon>Eimeriorina</taxon>
        <taxon>Cryptosporidiidae</taxon>
        <taxon>Cryptosporidium</taxon>
    </lineage>
</organism>
<dbReference type="EMBL" id="LN877949">
    <property type="protein sequence ID" value="CUV05163.1"/>
    <property type="molecule type" value="Genomic_DNA"/>
</dbReference>
<dbReference type="VEuPathDB" id="CryptoDB:ChTU502y2012_401g0370"/>
<dbReference type="Proteomes" id="UP000199752">
    <property type="component" value="Chromosome 3"/>
</dbReference>
<accession>A0A0S4TD04</accession>
<proteinExistence type="predicted"/>
<gene>
    <name evidence="1" type="ORF">CHUDEA3_2600</name>
</gene>
<dbReference type="AlphaFoldDB" id="A0A0S4TD04"/>
<dbReference type="VEuPathDB" id="CryptoDB:GY17_00002486"/>
<sequence length="1201" mass="140362">MSKNTFEEVPIRGTIKLLHDKLSLLFRLNILESTEILLEIDESISKCDDYCISSCAEVIVPPIIMAIHNCIRNKFHPTNELSGSNHNKNLNTKSSLQLEELLKILLNVLQKMNSKTSKIIFSRISNAFFDILYVITEVLRIFIYERNEFIIEYSIKIAHLDFNIFWEYWEHKNTNANINQHLIIPVIIQFLLSIAIPSTNEFKYSKETRTLALKLLSEIPGIIENNDLLIKVYPGVIQKLSIQVINSIEKGSSKKLIELSLFAIIEWISNCLSNLNHETKNICSNMENIKNTAKILNYIIKYKTLELNLDCSYKNGNINYLNDSVCMLKVKSLFASITRMCFTDLFDIFYDGFDELLITSLDFLVSLKSEGNYNNPLIDNVLNSISKNQSNRKMRSFFSNYSRKFAINFEQSNTEKFTSVELNEENNLIDFIRELTLYIGFHKTENQFFKHIITTFCAEKAFNFFLIILISNLNLTMYEKSIKDLKKNFNFNFKNRSLNKENYILKAIDLTERTSNNIFQNYSYNIPNKNESIIANDKLEAFQLYGDLFTLTFFNIKRFGFEKSKIISSLFIKSISISILDLNYEKMECKYILQCITQHFVKLCNSGRDEHIPLQRFILYILVCNATQLILNQSVFGNPLYNELPNFETKNLPNIIISWFNFAIEELSMELIQDSLSNYTEINRNILLILLGNLLLIARNIGLDGEIFIKKLNKVITQLISLYGYGSPITKKIADYILNQIFLMLGYSSYKFSINTIINEYSLEIIRSLEIMYYKGYSEEKVDLILTALQHCKLGFILELSDLIEKFSDININNNPWIFEFIAIITKRITNCILTYWDNFSFHKIFKNAQISAFKQKLESFQTLNTTIKEIYYEYFLDYITTQENVIPNFYPIQNFINSIKNQNIDHLDLFEQKLLEEIDISNEISKIRKVIERMINIIYSYTSESDERNFSIQDYQHLSTYSLLNCIFILSTEATCLFPYANMIIPGIINQWMAIISNIRSDNFDKSKIEAIKSRELCQTNIIVIQLIISCAEFAIKVLEDKLIPFITEFIEFIFSSHEAITLMDDRESELNSEFQKMCISTLEVLYYFTKFYLKLNAAEVKFETLKNIVNLLISPINSFFSVKWRIVVSKTIFHIYFKFPCIINSKLIIQSENYNTTYLKEIVIMIKLAENNLTAIFNNISIISETRGEFNLKLKINKF</sequence>
<reference evidence="1" key="1">
    <citation type="submission" date="2015-08" db="EMBL/GenBank/DDBJ databases">
        <authorList>
            <person name="Babu N.S."/>
            <person name="Beckwith C.J."/>
            <person name="Beseler K.G."/>
            <person name="Brison A."/>
            <person name="Carone J.V."/>
            <person name="Caskin T.P."/>
            <person name="Diamond M."/>
            <person name="Durham M.E."/>
            <person name="Foxe J.M."/>
            <person name="Go M."/>
            <person name="Henderson B.A."/>
            <person name="Jones I.B."/>
            <person name="McGettigan J.A."/>
            <person name="Micheletti S.J."/>
            <person name="Nasrallah M.E."/>
            <person name="Ortiz D."/>
            <person name="Piller C.R."/>
            <person name="Privatt S.R."/>
            <person name="Schneider S.L."/>
            <person name="Sharp S."/>
            <person name="Smith T.C."/>
            <person name="Stanton J.D."/>
            <person name="Ullery H.E."/>
            <person name="Wilson R.J."/>
            <person name="Serrano M.G."/>
            <person name="Buck G."/>
            <person name="Lee V."/>
            <person name="Wang Y."/>
            <person name="Carvalho R."/>
            <person name="Voegtly L."/>
            <person name="Shi R."/>
            <person name="Duckworth R."/>
            <person name="Johnson A."/>
            <person name="Loviza R."/>
            <person name="Walstead R."/>
            <person name="Shah Z."/>
            <person name="Kiflezghi M."/>
            <person name="Wade K."/>
            <person name="Ball S.L."/>
            <person name="Bradley K.W."/>
            <person name="Asai D.J."/>
            <person name="Bowman C.A."/>
            <person name="Russell D.A."/>
            <person name="Pope W.H."/>
            <person name="Jacobs-Sera D."/>
            <person name="Hendrix R.W."/>
            <person name="Hatfull G.F."/>
        </authorList>
    </citation>
    <scope>NUCLEOTIDE SEQUENCE [LARGE SCALE GENOMIC DNA]</scope>
</reference>
<evidence type="ECO:0000313" key="1">
    <source>
        <dbReference type="EMBL" id="CUV05163.1"/>
    </source>
</evidence>
<dbReference type="VEuPathDB" id="CryptoDB:Chro.30299"/>